<dbReference type="CDD" id="cd03571">
    <property type="entry name" value="ENTH"/>
    <property type="match status" value="1"/>
</dbReference>
<evidence type="ECO:0000259" key="5">
    <source>
        <dbReference type="PROSITE" id="PS50942"/>
    </source>
</evidence>
<dbReference type="SMART" id="SM00273">
    <property type="entry name" value="ENTH"/>
    <property type="match status" value="1"/>
</dbReference>
<dbReference type="PANTHER" id="PTHR12276">
    <property type="entry name" value="EPSIN/ENT-RELATED"/>
    <property type="match status" value="1"/>
</dbReference>
<feature type="domain" description="ENTH" evidence="5">
    <location>
        <begin position="1"/>
        <end position="119"/>
    </location>
</feature>
<dbReference type="PROSITE" id="PS50942">
    <property type="entry name" value="ENTH"/>
    <property type="match status" value="1"/>
</dbReference>
<dbReference type="Gene3D" id="1.25.40.90">
    <property type="match status" value="1"/>
</dbReference>
<dbReference type="GO" id="GO:0005768">
    <property type="term" value="C:endosome"/>
    <property type="evidence" value="ECO:0007669"/>
    <property type="project" value="TreeGrafter"/>
</dbReference>
<reference evidence="6" key="1">
    <citation type="submission" date="2018-11" db="EMBL/GenBank/DDBJ databases">
        <authorList>
            <person name="Grassa J C."/>
        </authorList>
    </citation>
    <scope>NUCLEOTIDE SEQUENCE [LARGE SCALE GENOMIC DNA]</scope>
</reference>
<dbReference type="GO" id="GO:0005543">
    <property type="term" value="F:phospholipid binding"/>
    <property type="evidence" value="ECO:0007669"/>
    <property type="project" value="TreeGrafter"/>
</dbReference>
<dbReference type="Gramene" id="evm.model.02.616">
    <property type="protein sequence ID" value="cds.evm.model.02.616"/>
    <property type="gene ID" value="evm.TU.02.616"/>
</dbReference>
<dbReference type="EnsemblPlants" id="evm.model.02.616">
    <property type="protein sequence ID" value="cds.evm.model.02.616"/>
    <property type="gene ID" value="evm.TU.02.616"/>
</dbReference>
<name>A0A803P1U6_CANSA</name>
<dbReference type="InterPro" id="IPR013809">
    <property type="entry name" value="ENTH"/>
</dbReference>
<dbReference type="SUPFAM" id="SSF48464">
    <property type="entry name" value="ENTH/VHS domain"/>
    <property type="match status" value="1"/>
</dbReference>
<dbReference type="GO" id="GO:0005886">
    <property type="term" value="C:plasma membrane"/>
    <property type="evidence" value="ECO:0007669"/>
    <property type="project" value="TreeGrafter"/>
</dbReference>
<dbReference type="InterPro" id="IPR008942">
    <property type="entry name" value="ENTH_VHS"/>
</dbReference>
<organism evidence="6 7">
    <name type="scientific">Cannabis sativa</name>
    <name type="common">Hemp</name>
    <name type="synonym">Marijuana</name>
    <dbReference type="NCBI Taxonomy" id="3483"/>
    <lineage>
        <taxon>Eukaryota</taxon>
        <taxon>Viridiplantae</taxon>
        <taxon>Streptophyta</taxon>
        <taxon>Embryophyta</taxon>
        <taxon>Tracheophyta</taxon>
        <taxon>Spermatophyta</taxon>
        <taxon>Magnoliopsida</taxon>
        <taxon>eudicotyledons</taxon>
        <taxon>Gunneridae</taxon>
        <taxon>Pentapetalae</taxon>
        <taxon>rosids</taxon>
        <taxon>fabids</taxon>
        <taxon>Rosales</taxon>
        <taxon>Cannabaceae</taxon>
        <taxon>Cannabis</taxon>
    </lineage>
</organism>
<keyword evidence="7" id="KW-1185">Reference proteome</keyword>
<dbReference type="OMA" id="CERQSTE"/>
<evidence type="ECO:0000256" key="1">
    <source>
        <dbReference type="ARBA" id="ARBA00004132"/>
    </source>
</evidence>
<sequence>MGSPFFHELKKQASLMLKEKVIKPARLALTDVTPVQLLLNFNRENWRGPYKAMILLEYLLTHGPLRIFEEFQDDKDIIKQMGSFQCVDEKGFNWGLRVNKLSEKVLKLLLNSSYFKEERARARKLSTGIKGLGSFNPRSSSIDGSLKEFSTKSYERCNSDYIYRHSEESMFLVEDEVKEAQSRTEENAMWEHSFFGNQHYQTKKPLLSSLAELRVKEN</sequence>
<comment type="subcellular location">
    <subcellularLocation>
        <location evidence="1">Cytoplasmic vesicle</location>
        <location evidence="1">Clathrin-coated vesicle</location>
    </subcellularLocation>
    <subcellularLocation>
        <location evidence="2">Golgi apparatus</location>
    </subcellularLocation>
</comment>
<protein>
    <recommendedName>
        <fullName evidence="5">ENTH domain-containing protein</fullName>
    </recommendedName>
</protein>
<dbReference type="GO" id="GO:0030125">
    <property type="term" value="C:clathrin vesicle coat"/>
    <property type="evidence" value="ECO:0007669"/>
    <property type="project" value="TreeGrafter"/>
</dbReference>
<evidence type="ECO:0000256" key="3">
    <source>
        <dbReference type="ARBA" id="ARBA00023034"/>
    </source>
</evidence>
<dbReference type="Pfam" id="PF01417">
    <property type="entry name" value="ENTH"/>
    <property type="match status" value="1"/>
</dbReference>
<dbReference type="AlphaFoldDB" id="A0A803P1U6"/>
<evidence type="ECO:0000256" key="4">
    <source>
        <dbReference type="ARBA" id="ARBA00023329"/>
    </source>
</evidence>
<proteinExistence type="predicted"/>
<evidence type="ECO:0000313" key="6">
    <source>
        <dbReference type="EnsemblPlants" id="cds.evm.model.02.616"/>
    </source>
</evidence>
<dbReference type="GO" id="GO:0006897">
    <property type="term" value="P:endocytosis"/>
    <property type="evidence" value="ECO:0007669"/>
    <property type="project" value="TreeGrafter"/>
</dbReference>
<evidence type="ECO:0000256" key="2">
    <source>
        <dbReference type="ARBA" id="ARBA00004555"/>
    </source>
</evidence>
<reference evidence="6" key="2">
    <citation type="submission" date="2021-03" db="UniProtKB">
        <authorList>
            <consortium name="EnsemblPlants"/>
        </authorList>
    </citation>
    <scope>IDENTIFICATION</scope>
</reference>
<dbReference type="PANTHER" id="PTHR12276:SF113">
    <property type="entry name" value="ENTH_VHS FAMILY PROTEIN"/>
    <property type="match status" value="1"/>
</dbReference>
<keyword evidence="4" id="KW-0968">Cytoplasmic vesicle</keyword>
<keyword evidence="3" id="KW-0333">Golgi apparatus</keyword>
<dbReference type="GO" id="GO:0030276">
    <property type="term" value="F:clathrin binding"/>
    <property type="evidence" value="ECO:0007669"/>
    <property type="project" value="TreeGrafter"/>
</dbReference>
<dbReference type="GO" id="GO:0005794">
    <property type="term" value="C:Golgi apparatus"/>
    <property type="evidence" value="ECO:0007669"/>
    <property type="project" value="UniProtKB-SubCell"/>
</dbReference>
<dbReference type="EMBL" id="UZAU01000126">
    <property type="status" value="NOT_ANNOTATED_CDS"/>
    <property type="molecule type" value="Genomic_DNA"/>
</dbReference>
<accession>A0A803P1U6</accession>
<evidence type="ECO:0000313" key="7">
    <source>
        <dbReference type="Proteomes" id="UP000596661"/>
    </source>
</evidence>
<dbReference type="Proteomes" id="UP000596661">
    <property type="component" value="Chromosome 2"/>
</dbReference>